<dbReference type="KEGG" id="cai:Caci_7182"/>
<dbReference type="AlphaFoldDB" id="C7Q6Z8"/>
<protein>
    <submittedName>
        <fullName evidence="2">Uncharacterized protein</fullName>
    </submittedName>
</protein>
<dbReference type="Proteomes" id="UP000000851">
    <property type="component" value="Chromosome"/>
</dbReference>
<accession>C7Q6Z8</accession>
<dbReference type="InParanoid" id="C7Q6Z8"/>
<feature type="region of interest" description="Disordered" evidence="1">
    <location>
        <begin position="18"/>
        <end position="58"/>
    </location>
</feature>
<dbReference type="HOGENOM" id="CLU_958748_0_0_11"/>
<sequence length="290" mass="32368">MRRRGRRSRFAFQGNQVSYLRRGRTPGGLAAQHRGEQRTPARRQTRRDPWRPVDHAGDPLQRRTGVLRLCGERFQQDQPEREHIRSRHRADASRLLRRHVAGGPDDQAVGGVDRCVPRVRDPEVGEVDPAVGLHQDVGGLQIAVDDALRVDVRQRVGQGGSDPRDLRRRQRSAPDDACQILAVDQRHDEVAPRAVAAGVPQRDEVRMADRREQPRLLGEAPGEFRPALAGLEDLDRDRPPQVDVGGFVDLGRAAQPDALTEPIAVPEQGLAHSGKAHSRPITAIRRFTRP</sequence>
<name>C7Q6Z8_CATAD</name>
<dbReference type="EMBL" id="CP001700">
    <property type="protein sequence ID" value="ACU76011.1"/>
    <property type="molecule type" value="Genomic_DNA"/>
</dbReference>
<dbReference type="AntiFam" id="ANF00226">
    <property type="entry name" value="Shadow ORF (opposite pknB)"/>
</dbReference>
<evidence type="ECO:0000256" key="1">
    <source>
        <dbReference type="SAM" id="MobiDB-lite"/>
    </source>
</evidence>
<proteinExistence type="predicted"/>
<reference evidence="2 3" key="1">
    <citation type="journal article" date="2009" name="Stand. Genomic Sci.">
        <title>Complete genome sequence of Catenulispora acidiphila type strain (ID 139908).</title>
        <authorList>
            <person name="Copeland A."/>
            <person name="Lapidus A."/>
            <person name="Glavina Del Rio T."/>
            <person name="Nolan M."/>
            <person name="Lucas S."/>
            <person name="Chen F."/>
            <person name="Tice H."/>
            <person name="Cheng J.F."/>
            <person name="Bruce D."/>
            <person name="Goodwin L."/>
            <person name="Pitluck S."/>
            <person name="Mikhailova N."/>
            <person name="Pati A."/>
            <person name="Ivanova N."/>
            <person name="Mavromatis K."/>
            <person name="Chen A."/>
            <person name="Palaniappan K."/>
            <person name="Chain P."/>
            <person name="Land M."/>
            <person name="Hauser L."/>
            <person name="Chang Y.J."/>
            <person name="Jeffries C.D."/>
            <person name="Chertkov O."/>
            <person name="Brettin T."/>
            <person name="Detter J.C."/>
            <person name="Han C."/>
            <person name="Ali Z."/>
            <person name="Tindall B.J."/>
            <person name="Goker M."/>
            <person name="Bristow J."/>
            <person name="Eisen J.A."/>
            <person name="Markowitz V."/>
            <person name="Hugenholtz P."/>
            <person name="Kyrpides N.C."/>
            <person name="Klenk H.P."/>
        </authorList>
    </citation>
    <scope>NUCLEOTIDE SEQUENCE [LARGE SCALE GENOMIC DNA]</scope>
    <source>
        <strain evidence="3">DSM 44928 / JCM 14897 / NBRC 102108 / NRRL B-24433 / ID139908</strain>
    </source>
</reference>
<evidence type="ECO:0000313" key="2">
    <source>
        <dbReference type="EMBL" id="ACU76011.1"/>
    </source>
</evidence>
<gene>
    <name evidence="2" type="ordered locus">Caci_7182</name>
</gene>
<feature type="compositionally biased region" description="Basic and acidic residues" evidence="1">
    <location>
        <begin position="46"/>
        <end position="58"/>
    </location>
</feature>
<keyword evidence="3" id="KW-1185">Reference proteome</keyword>
<organism evidence="2 3">
    <name type="scientific">Catenulispora acidiphila (strain DSM 44928 / JCM 14897 / NBRC 102108 / NRRL B-24433 / ID139908)</name>
    <dbReference type="NCBI Taxonomy" id="479433"/>
    <lineage>
        <taxon>Bacteria</taxon>
        <taxon>Bacillati</taxon>
        <taxon>Actinomycetota</taxon>
        <taxon>Actinomycetes</taxon>
        <taxon>Catenulisporales</taxon>
        <taxon>Catenulisporaceae</taxon>
        <taxon>Catenulispora</taxon>
    </lineage>
</organism>
<feature type="region of interest" description="Disordered" evidence="1">
    <location>
        <begin position="154"/>
        <end position="174"/>
    </location>
</feature>
<feature type="region of interest" description="Disordered" evidence="1">
    <location>
        <begin position="266"/>
        <end position="290"/>
    </location>
</feature>
<evidence type="ECO:0000313" key="3">
    <source>
        <dbReference type="Proteomes" id="UP000000851"/>
    </source>
</evidence>